<comment type="caution">
    <text evidence="3">The sequence shown here is derived from an EMBL/GenBank/DDBJ whole genome shotgun (WGS) entry which is preliminary data.</text>
</comment>
<organism evidence="3 4">
    <name type="scientific">Mycoplasmopsis ciconiae</name>
    <dbReference type="NCBI Taxonomy" id="561067"/>
    <lineage>
        <taxon>Bacteria</taxon>
        <taxon>Bacillati</taxon>
        <taxon>Mycoplasmatota</taxon>
        <taxon>Mycoplasmoidales</taxon>
        <taxon>Metamycoplasmataceae</taxon>
        <taxon>Mycoplasmopsis</taxon>
    </lineage>
</organism>
<protein>
    <submittedName>
        <fullName evidence="3">HAD family hydrolase</fullName>
        <ecNumber evidence="3">3.1.3.-</ecNumber>
    </submittedName>
</protein>
<gene>
    <name evidence="3" type="ORF">V2E24_01220</name>
</gene>
<dbReference type="EC" id="3.1.3.-" evidence="3"/>
<evidence type="ECO:0000313" key="3">
    <source>
        <dbReference type="EMBL" id="MEE3928197.1"/>
    </source>
</evidence>
<comment type="cofactor">
    <cofactor evidence="1">
        <name>Mg(2+)</name>
        <dbReference type="ChEBI" id="CHEBI:18420"/>
    </cofactor>
</comment>
<dbReference type="NCBIfam" id="TIGR01484">
    <property type="entry name" value="HAD-SF-IIB"/>
    <property type="match status" value="1"/>
</dbReference>
<dbReference type="GO" id="GO:0016787">
    <property type="term" value="F:hydrolase activity"/>
    <property type="evidence" value="ECO:0007669"/>
    <property type="project" value="UniProtKB-KW"/>
</dbReference>
<dbReference type="NCBIfam" id="TIGR00099">
    <property type="entry name" value="Cof-subfamily"/>
    <property type="match status" value="1"/>
</dbReference>
<proteinExistence type="inferred from homology"/>
<dbReference type="InterPro" id="IPR023214">
    <property type="entry name" value="HAD_sf"/>
</dbReference>
<keyword evidence="3" id="KW-0378">Hydrolase</keyword>
<accession>A0ABU7ML01</accession>
<dbReference type="PANTHER" id="PTHR10000">
    <property type="entry name" value="PHOSPHOSERINE PHOSPHATASE"/>
    <property type="match status" value="1"/>
</dbReference>
<dbReference type="InterPro" id="IPR006379">
    <property type="entry name" value="HAD-SF_hydro_IIB"/>
</dbReference>
<dbReference type="InterPro" id="IPR036412">
    <property type="entry name" value="HAD-like_sf"/>
</dbReference>
<evidence type="ECO:0000313" key="4">
    <source>
        <dbReference type="Proteomes" id="UP001344817"/>
    </source>
</evidence>
<dbReference type="RefSeq" id="WP_330500610.1">
    <property type="nucleotide sequence ID" value="NZ_JAZDWZ010000003.1"/>
</dbReference>
<evidence type="ECO:0000256" key="2">
    <source>
        <dbReference type="ARBA" id="ARBA00034778"/>
    </source>
</evidence>
<name>A0ABU7ML01_9BACT</name>
<comment type="similarity">
    <text evidence="2">Belongs to the HAD-like hydrolase superfamily. Cof family.</text>
</comment>
<keyword evidence="4" id="KW-1185">Reference proteome</keyword>
<sequence length="277" mass="31748">MNKWAIFSDVDGTIYGFPDKKLSEVNKEKMIEISKKGVPFVINTGNGPFEKIKRLAKITNSRYMVCSGGAAVYDNELNSYIHLELIPMQEAIKVFDIANQIKAKLYYFGKDQYYLHNHDQEMKTFLSDFLEYDEWIEDGRINSDIHKIEVYGNYDEVKLAYEVLSKADLDLNIIYLTSHIEITKSNISKASGMKWLCDNVFKCSVLDVMAIGDSENDIPMLLEAGYSYAMDNANRETKKAAKFYTSDVLQNGLAEAIDDYLYRSDFELKRAISQGKK</sequence>
<reference evidence="3" key="1">
    <citation type="submission" date="2024-01" db="EMBL/GenBank/DDBJ databases">
        <title>Genome sequence of Mycoplasma ciconiae type strain DSM 25251.</title>
        <authorList>
            <person name="Spergser J."/>
        </authorList>
    </citation>
    <scope>NUCLEOTIDE SEQUENCE [LARGE SCALE GENOMIC DNA]</scope>
    <source>
        <strain evidence="3">DSM 25251</strain>
    </source>
</reference>
<dbReference type="Pfam" id="PF08282">
    <property type="entry name" value="Hydrolase_3"/>
    <property type="match status" value="1"/>
</dbReference>
<dbReference type="Gene3D" id="3.40.50.1000">
    <property type="entry name" value="HAD superfamily/HAD-like"/>
    <property type="match status" value="1"/>
</dbReference>
<dbReference type="SUPFAM" id="SSF56784">
    <property type="entry name" value="HAD-like"/>
    <property type="match status" value="1"/>
</dbReference>
<dbReference type="PROSITE" id="PS01229">
    <property type="entry name" value="COF_2"/>
    <property type="match status" value="1"/>
</dbReference>
<dbReference type="EMBL" id="JAZDWZ010000003">
    <property type="protein sequence ID" value="MEE3928197.1"/>
    <property type="molecule type" value="Genomic_DNA"/>
</dbReference>
<dbReference type="PANTHER" id="PTHR10000:SF8">
    <property type="entry name" value="HAD SUPERFAMILY HYDROLASE-LIKE, TYPE 3"/>
    <property type="match status" value="1"/>
</dbReference>
<evidence type="ECO:0000256" key="1">
    <source>
        <dbReference type="ARBA" id="ARBA00001946"/>
    </source>
</evidence>
<dbReference type="InterPro" id="IPR000150">
    <property type="entry name" value="Cof"/>
</dbReference>
<dbReference type="Proteomes" id="UP001344817">
    <property type="component" value="Unassembled WGS sequence"/>
</dbReference>
<dbReference type="Gene3D" id="3.30.1240.10">
    <property type="match status" value="1"/>
</dbReference>